<feature type="compositionally biased region" description="Low complexity" evidence="1">
    <location>
        <begin position="331"/>
        <end position="340"/>
    </location>
</feature>
<protein>
    <submittedName>
        <fullName evidence="3">Ring-cleaving dioxygenase</fullName>
    </submittedName>
</protein>
<dbReference type="Proteomes" id="UP001501425">
    <property type="component" value="Unassembled WGS sequence"/>
</dbReference>
<dbReference type="AlphaFoldDB" id="A0AAV3SPN8"/>
<dbReference type="Pfam" id="PF00903">
    <property type="entry name" value="Glyoxalase"/>
    <property type="match status" value="2"/>
</dbReference>
<sequence>MALLKPETLSADGNARARPILGPASSDRVPGGNPTTDTDFPARGERIGMISDTPGLHHVTGIVGEPTANADFYGETLGLRLLRRTVNYEERLQYHLYFGDATGSPGSVVTVFPDPNADPGRPGKPGYEAVAFAVPPDSLGYWRDRLADRDVEADPLDADARFGDRGLSLADPSGTRIELVATPGGEAGADPWTDGPVSAANAIRGLHGVTALPADPYGTASVLETLGFEYEAESADRIRYRAPGDRATVVDLLDRDAAYLREGPGTLHHAAVRVADREALLEWHDLFRDRGYDVSRVKDRHFYHSLYVRGPGGLLVELATEAPTPDGPAGPGLADPDATGHAADLYLPPRFEPDRELIESQLPAFDGPGATEASEGDAADSQR</sequence>
<name>A0AAV3SPN8_9EURY</name>
<feature type="domain" description="VOC" evidence="2">
    <location>
        <begin position="55"/>
        <end position="182"/>
    </location>
</feature>
<accession>A0AAV3SPN8</accession>
<reference evidence="3" key="2">
    <citation type="submission" date="2023-12" db="EMBL/GenBank/DDBJ databases">
        <authorList>
            <person name="Sun Q."/>
            <person name="Inoue M."/>
        </authorList>
    </citation>
    <scope>NUCLEOTIDE SEQUENCE</scope>
    <source>
        <strain evidence="3">JCM 14265</strain>
    </source>
</reference>
<proteinExistence type="predicted"/>
<evidence type="ECO:0000313" key="4">
    <source>
        <dbReference type="Proteomes" id="UP001501425"/>
    </source>
</evidence>
<dbReference type="InterPro" id="IPR004360">
    <property type="entry name" value="Glyas_Fos-R_dOase_dom"/>
</dbReference>
<organism evidence="3 4">
    <name type="scientific">Halorubrum ejinorense</name>
    <dbReference type="NCBI Taxonomy" id="425309"/>
    <lineage>
        <taxon>Archaea</taxon>
        <taxon>Methanobacteriati</taxon>
        <taxon>Methanobacteriota</taxon>
        <taxon>Stenosarchaea group</taxon>
        <taxon>Halobacteria</taxon>
        <taxon>Halobacteriales</taxon>
        <taxon>Haloferacaceae</taxon>
        <taxon>Halorubrum</taxon>
    </lineage>
</organism>
<dbReference type="GO" id="GO:0051213">
    <property type="term" value="F:dioxygenase activity"/>
    <property type="evidence" value="ECO:0007669"/>
    <property type="project" value="UniProtKB-KW"/>
</dbReference>
<gene>
    <name evidence="3" type="ORF">GCM10008994_08590</name>
</gene>
<dbReference type="Gene3D" id="3.10.180.10">
    <property type="entry name" value="2,3-Dihydroxybiphenyl 1,2-Dioxygenase, domain 1"/>
    <property type="match status" value="2"/>
</dbReference>
<comment type="caution">
    <text evidence="3">The sequence shown here is derived from an EMBL/GenBank/DDBJ whole genome shotgun (WGS) entry which is preliminary data.</text>
</comment>
<keyword evidence="3" id="KW-0560">Oxidoreductase</keyword>
<keyword evidence="3" id="KW-0223">Dioxygenase</keyword>
<dbReference type="PANTHER" id="PTHR36110:SF2">
    <property type="entry name" value="RING-CLEAVING DIOXYGENASE MHQE-RELATED"/>
    <property type="match status" value="1"/>
</dbReference>
<dbReference type="PANTHER" id="PTHR36110">
    <property type="entry name" value="RING-CLEAVING DIOXYGENASE MHQE-RELATED"/>
    <property type="match status" value="1"/>
</dbReference>
<dbReference type="InterPro" id="IPR052537">
    <property type="entry name" value="Extradiol_RC_dioxygenase"/>
</dbReference>
<dbReference type="EMBL" id="BAAADQ010000002">
    <property type="protein sequence ID" value="GAA0535805.1"/>
    <property type="molecule type" value="Genomic_DNA"/>
</dbReference>
<dbReference type="SUPFAM" id="SSF54593">
    <property type="entry name" value="Glyoxalase/Bleomycin resistance protein/Dihydroxybiphenyl dioxygenase"/>
    <property type="match status" value="1"/>
</dbReference>
<feature type="region of interest" description="Disordered" evidence="1">
    <location>
        <begin position="1"/>
        <end position="43"/>
    </location>
</feature>
<reference evidence="3" key="1">
    <citation type="journal article" date="2014" name="Int. J. Syst. Evol. Microbiol.">
        <title>Complete genome sequence of Corynebacterium casei LMG S-19264T (=DSM 44701T), isolated from a smear-ripened cheese.</title>
        <authorList>
            <consortium name="US DOE Joint Genome Institute (JGI-PGF)"/>
            <person name="Walter F."/>
            <person name="Albersmeier A."/>
            <person name="Kalinowski J."/>
            <person name="Ruckert C."/>
        </authorList>
    </citation>
    <scope>NUCLEOTIDE SEQUENCE</scope>
    <source>
        <strain evidence="3">JCM 14265</strain>
    </source>
</reference>
<feature type="domain" description="VOC" evidence="2">
    <location>
        <begin position="205"/>
        <end position="321"/>
    </location>
</feature>
<evidence type="ECO:0000256" key="1">
    <source>
        <dbReference type="SAM" id="MobiDB-lite"/>
    </source>
</evidence>
<feature type="region of interest" description="Disordered" evidence="1">
    <location>
        <begin position="319"/>
        <end position="383"/>
    </location>
</feature>
<dbReference type="PROSITE" id="PS51819">
    <property type="entry name" value="VOC"/>
    <property type="match status" value="2"/>
</dbReference>
<dbReference type="InterPro" id="IPR037523">
    <property type="entry name" value="VOC_core"/>
</dbReference>
<evidence type="ECO:0000313" key="3">
    <source>
        <dbReference type="EMBL" id="GAA0535805.1"/>
    </source>
</evidence>
<feature type="compositionally biased region" description="Acidic residues" evidence="1">
    <location>
        <begin position="374"/>
        <end position="383"/>
    </location>
</feature>
<evidence type="ECO:0000259" key="2">
    <source>
        <dbReference type="PROSITE" id="PS51819"/>
    </source>
</evidence>
<dbReference type="InterPro" id="IPR029068">
    <property type="entry name" value="Glyas_Bleomycin-R_OHBP_Dase"/>
</dbReference>